<keyword evidence="2" id="KW-1185">Reference proteome</keyword>
<evidence type="ECO:0000313" key="1">
    <source>
        <dbReference type="EMBL" id="KUO14378.1"/>
    </source>
</evidence>
<dbReference type="EMBL" id="LMXB01000154">
    <property type="protein sequence ID" value="KUO14378.1"/>
    <property type="molecule type" value="Genomic_DNA"/>
</dbReference>
<dbReference type="Proteomes" id="UP000053260">
    <property type="component" value="Unassembled WGS sequence"/>
</dbReference>
<gene>
    <name evidence="1" type="ORF">AQJ91_47170</name>
</gene>
<proteinExistence type="predicted"/>
<name>A0A101UP87_9ACTN</name>
<reference evidence="1 2" key="1">
    <citation type="submission" date="2015-10" db="EMBL/GenBank/DDBJ databases">
        <title>Draft genome sequence of Streptomyces sp. RV15, isolated from a marine sponge.</title>
        <authorList>
            <person name="Ruckert C."/>
            <person name="Abdelmohsen U.R."/>
            <person name="Winkler A."/>
            <person name="Hentschel U."/>
            <person name="Kalinowski J."/>
            <person name="Kampfer P."/>
            <person name="Glaeser S."/>
        </authorList>
    </citation>
    <scope>NUCLEOTIDE SEQUENCE [LARGE SCALE GENOMIC DNA]</scope>
    <source>
        <strain evidence="1 2">RV15</strain>
    </source>
</reference>
<dbReference type="RefSeq" id="WP_067036221.1">
    <property type="nucleotide sequence ID" value="NZ_KQ949144.1"/>
</dbReference>
<organism evidence="1 2">
    <name type="scientific">Streptomyces dysideae</name>
    <dbReference type="NCBI Taxonomy" id="909626"/>
    <lineage>
        <taxon>Bacteria</taxon>
        <taxon>Bacillati</taxon>
        <taxon>Actinomycetota</taxon>
        <taxon>Actinomycetes</taxon>
        <taxon>Kitasatosporales</taxon>
        <taxon>Streptomycetaceae</taxon>
        <taxon>Streptomyces</taxon>
    </lineage>
</organism>
<sequence length="84" mass="9101">MADGHGVAVRLVTTGDAGTVRYQLRRVSTGVGTYGEWYTYANLGGWISRAWIELCQMEGTTVLQCVSSSVTYPAYDDSGNADPF</sequence>
<protein>
    <submittedName>
        <fullName evidence="1">Uncharacterized protein</fullName>
    </submittedName>
</protein>
<evidence type="ECO:0000313" key="2">
    <source>
        <dbReference type="Proteomes" id="UP000053260"/>
    </source>
</evidence>
<dbReference type="AlphaFoldDB" id="A0A101UP87"/>
<accession>A0A101UP87</accession>
<comment type="caution">
    <text evidence="1">The sequence shown here is derived from an EMBL/GenBank/DDBJ whole genome shotgun (WGS) entry which is preliminary data.</text>
</comment>
<dbReference type="OrthoDB" id="4250386at2"/>